<dbReference type="EMBL" id="UOFZ01000028">
    <property type="protein sequence ID" value="VAX12303.1"/>
    <property type="molecule type" value="Genomic_DNA"/>
</dbReference>
<dbReference type="Pfam" id="PF13192">
    <property type="entry name" value="Thioredoxin_3"/>
    <property type="match status" value="1"/>
</dbReference>
<accession>A0A3B1BJI8</accession>
<dbReference type="Gene3D" id="3.40.30.10">
    <property type="entry name" value="Glutaredoxin"/>
    <property type="match status" value="1"/>
</dbReference>
<dbReference type="AlphaFoldDB" id="A0A3B1BJI8"/>
<dbReference type="SUPFAM" id="SSF52833">
    <property type="entry name" value="Thioredoxin-like"/>
    <property type="match status" value="1"/>
</dbReference>
<evidence type="ECO:0000259" key="1">
    <source>
        <dbReference type="Pfam" id="PF13192"/>
    </source>
</evidence>
<evidence type="ECO:0000313" key="2">
    <source>
        <dbReference type="EMBL" id="VAX12303.1"/>
    </source>
</evidence>
<feature type="domain" description="Thioredoxin-like fold" evidence="1">
    <location>
        <begin position="4"/>
        <end position="79"/>
    </location>
</feature>
<dbReference type="InterPro" id="IPR012336">
    <property type="entry name" value="Thioredoxin-like_fold"/>
</dbReference>
<protein>
    <recommendedName>
        <fullName evidence="1">Thioredoxin-like fold domain-containing protein</fullName>
    </recommendedName>
</protein>
<proteinExistence type="predicted"/>
<organism evidence="2">
    <name type="scientific">hydrothermal vent metagenome</name>
    <dbReference type="NCBI Taxonomy" id="652676"/>
    <lineage>
        <taxon>unclassified sequences</taxon>
        <taxon>metagenomes</taxon>
        <taxon>ecological metagenomes</taxon>
    </lineage>
</organism>
<dbReference type="InterPro" id="IPR036249">
    <property type="entry name" value="Thioredoxin-like_sf"/>
</dbReference>
<reference evidence="2" key="1">
    <citation type="submission" date="2018-06" db="EMBL/GenBank/DDBJ databases">
        <authorList>
            <person name="Zhirakovskaya E."/>
        </authorList>
    </citation>
    <scope>NUCLEOTIDE SEQUENCE</scope>
</reference>
<name>A0A3B1BJI8_9ZZZZ</name>
<sequence>MGINVEVFSSPGCSKCSHAREVLKKIVLEKGEDCIHWREVNILQELDYAVSLGVLSTPAIAIDGQLIFTHLPSARKLQSALEEHIHKAQDHDTQYRQQDI</sequence>
<gene>
    <name evidence="2" type="ORF">MNBD_GAMMA24-481</name>
</gene>